<evidence type="ECO:0000313" key="15">
    <source>
        <dbReference type="Proteomes" id="UP000000689"/>
    </source>
</evidence>
<keyword evidence="7" id="KW-0256">Endoplasmic reticulum</keyword>
<evidence type="ECO:0000256" key="4">
    <source>
        <dbReference type="ARBA" id="ARBA00020824"/>
    </source>
</evidence>
<dbReference type="InterPro" id="IPR026895">
    <property type="entry name" value="EMC1"/>
</dbReference>
<dbReference type="EMBL" id="HE580267">
    <property type="protein sequence ID" value="CCD22189.1"/>
    <property type="molecule type" value="Genomic_DNA"/>
</dbReference>
<dbReference type="GO" id="GO:0006644">
    <property type="term" value="P:phospholipid metabolic process"/>
    <property type="evidence" value="ECO:0007669"/>
    <property type="project" value="EnsemblFungi"/>
</dbReference>
<dbReference type="GO" id="GO:0015914">
    <property type="term" value="P:phospholipid transport"/>
    <property type="evidence" value="ECO:0007669"/>
    <property type="project" value="EnsemblFungi"/>
</dbReference>
<dbReference type="SUPFAM" id="SSF50998">
    <property type="entry name" value="Quinoprotein alcohol dehydrogenase-like"/>
    <property type="match status" value="1"/>
</dbReference>
<keyword evidence="8 11" id="KW-1133">Transmembrane helix</keyword>
<evidence type="ECO:0000259" key="13">
    <source>
        <dbReference type="Pfam" id="PF07774"/>
    </source>
</evidence>
<evidence type="ECO:0000256" key="6">
    <source>
        <dbReference type="ARBA" id="ARBA00022729"/>
    </source>
</evidence>
<evidence type="ECO:0000256" key="2">
    <source>
        <dbReference type="ARBA" id="ARBA00007904"/>
    </source>
</evidence>
<dbReference type="eggNOG" id="KOG2103">
    <property type="taxonomic scope" value="Eukaryota"/>
</dbReference>
<dbReference type="GO" id="GO:0032977">
    <property type="term" value="F:membrane insertase activity"/>
    <property type="evidence" value="ECO:0007669"/>
    <property type="project" value="EnsemblFungi"/>
</dbReference>
<keyword evidence="6 12" id="KW-0732">Signal</keyword>
<evidence type="ECO:0000313" key="14">
    <source>
        <dbReference type="EMBL" id="CCD22189.1"/>
    </source>
</evidence>
<dbReference type="Pfam" id="PF07774">
    <property type="entry name" value="EMC1_C"/>
    <property type="match status" value="1"/>
</dbReference>
<gene>
    <name evidence="14" type="primary">NDAI0A00290</name>
    <name evidence="14" type="ordered locus">NDAI_0A00290</name>
</gene>
<keyword evidence="9 11" id="KW-0472">Membrane</keyword>
<comment type="similarity">
    <text evidence="2">Belongs to the EMC1 family.</text>
</comment>
<feature type="domain" description="ER membrane protein complex subunit 1 C-terminal" evidence="13">
    <location>
        <begin position="537"/>
        <end position="752"/>
    </location>
</feature>
<accession>G0W5H5</accession>
<dbReference type="PANTHER" id="PTHR21573:SF0">
    <property type="entry name" value="ER MEMBRANE PROTEIN COMPLEX SUBUNIT 1"/>
    <property type="match status" value="1"/>
</dbReference>
<dbReference type="KEGG" id="ndi:NDAI_0A00290"/>
<dbReference type="HOGENOM" id="CLU_005034_3_0_1"/>
<dbReference type="AlphaFoldDB" id="G0W5H5"/>
<dbReference type="GO" id="GO:0045050">
    <property type="term" value="P:protein insertion into ER membrane by stop-transfer membrane-anchor sequence"/>
    <property type="evidence" value="ECO:0007669"/>
    <property type="project" value="EnsemblFungi"/>
</dbReference>
<dbReference type="Proteomes" id="UP000000689">
    <property type="component" value="Chromosome 1"/>
</dbReference>
<sequence length="756" mass="85882">MAPLTIFFLLFFYLKNSIVTAVFADEAYTVDWQIQNIGTYNCVLENSLDDILVILSELDSKTLLAYVNETDGSLISRNLLDYKVSDAMMIPNSANFVLQNDKTGKLETYESLHGYPVQNFTIDLTDFKPSCKPNLENIKRSNELIQVIDPESKLTLFHAILPATVKDIVLLSTNYVSSLKVFSLLDNSSYVFQSYNNGELVNEWTRNELWNEINAHTVVEIADKSMENVLDEMIIENNTSNPILAYFTRLTMNWKRFLQLMERNGYNPGRVLTDILSLNNNEEFDSKFIENQNLKFGFSKYLIVATEANELIALDIVHNGKKVWSLKTKLTNIKFLDFVPTTDKLVVVAEDGSFEKYDLSNRNNPKFLTSGRVAVNDVISFKRVTDKGLENDYYLVKSKDGKKATINLGGQDKNINNSDTIYVTDHDKHGVTGYVMNSENGELIHTWSFELLPNQEIINFVEKDISTKPVSIANVLGNRDVSYKYLYPNLAALIITNKDTGEIYINVIDTLTGQLLVNEKQEDKPDFNLPINLIFGEHWIIYSYFSSEPVPETKIAVIELYESLIPNQRLSNPESAGNALLGANLPEIVSKSFLFPEIIKTMTLSKTKFGISVDAIIMELESGQITFIPKFVLNARRKEEKDMTDSDKKEFMASPYVAAIPINDHFVITHFRNLLMGEGSKIISLPTNLESTSIICDIGNDIFCTRISPSGQFDVMRPNFEKGKLLVTMIVMLLLCYFIRPFVITKKLKAMWLVKE</sequence>
<dbReference type="STRING" id="1071378.G0W5H5"/>
<dbReference type="OMA" id="PIPEQKL"/>
<name>G0W5H5_NAUDC</name>
<comment type="subcellular location">
    <subcellularLocation>
        <location evidence="1">Endoplasmic reticulum membrane</location>
        <topology evidence="1">Single-pass type I membrane protein</topology>
    </subcellularLocation>
</comment>
<protein>
    <recommendedName>
        <fullName evidence="4">ER membrane protein complex subunit 1</fullName>
    </recommendedName>
</protein>
<dbReference type="GO" id="GO:0072546">
    <property type="term" value="C:EMC complex"/>
    <property type="evidence" value="ECO:0007669"/>
    <property type="project" value="EnsemblFungi"/>
</dbReference>
<feature type="signal peptide" evidence="12">
    <location>
        <begin position="1"/>
        <end position="24"/>
    </location>
</feature>
<dbReference type="InterPro" id="IPR011047">
    <property type="entry name" value="Quinoprotein_ADH-like_sf"/>
</dbReference>
<evidence type="ECO:0000256" key="3">
    <source>
        <dbReference type="ARBA" id="ARBA00011276"/>
    </source>
</evidence>
<evidence type="ECO:0000256" key="12">
    <source>
        <dbReference type="SAM" id="SignalP"/>
    </source>
</evidence>
<dbReference type="OrthoDB" id="28092at2759"/>
<dbReference type="GeneID" id="11494355"/>
<comment type="subunit">
    <text evidence="3">Component of the ER membrane protein complex (EMC).</text>
</comment>
<keyword evidence="15" id="KW-1185">Reference proteome</keyword>
<reference evidence="14 15" key="1">
    <citation type="journal article" date="2011" name="Proc. Natl. Acad. Sci. U.S.A.">
        <title>Evolutionary erosion of yeast sex chromosomes by mating-type switching accidents.</title>
        <authorList>
            <person name="Gordon J.L."/>
            <person name="Armisen D."/>
            <person name="Proux-Wera E."/>
            <person name="Oheigeartaigh S.S."/>
            <person name="Byrne K.P."/>
            <person name="Wolfe K.H."/>
        </authorList>
    </citation>
    <scope>NUCLEOTIDE SEQUENCE [LARGE SCALE GENOMIC DNA]</scope>
    <source>
        <strain evidence="15">ATCC 10597 / BCRC 20456 / CBS 421 / NBRC 0211 / NRRL Y-12639</strain>
    </source>
</reference>
<evidence type="ECO:0000256" key="11">
    <source>
        <dbReference type="SAM" id="Phobius"/>
    </source>
</evidence>
<evidence type="ECO:0000256" key="9">
    <source>
        <dbReference type="ARBA" id="ARBA00023136"/>
    </source>
</evidence>
<organism evidence="14 15">
    <name type="scientific">Naumovozyma dairenensis (strain ATCC 10597 / BCRC 20456 / CBS 421 / NBRC 0211 / NRRL Y-12639)</name>
    <name type="common">Saccharomyces dairenensis</name>
    <dbReference type="NCBI Taxonomy" id="1071378"/>
    <lineage>
        <taxon>Eukaryota</taxon>
        <taxon>Fungi</taxon>
        <taxon>Dikarya</taxon>
        <taxon>Ascomycota</taxon>
        <taxon>Saccharomycotina</taxon>
        <taxon>Saccharomycetes</taxon>
        <taxon>Saccharomycetales</taxon>
        <taxon>Saccharomycetaceae</taxon>
        <taxon>Naumovozyma</taxon>
    </lineage>
</organism>
<evidence type="ECO:0000256" key="10">
    <source>
        <dbReference type="ARBA" id="ARBA00023180"/>
    </source>
</evidence>
<dbReference type="GO" id="GO:0034975">
    <property type="term" value="P:protein folding in endoplasmic reticulum"/>
    <property type="evidence" value="ECO:0007669"/>
    <property type="project" value="TreeGrafter"/>
</dbReference>
<evidence type="ECO:0000256" key="8">
    <source>
        <dbReference type="ARBA" id="ARBA00022989"/>
    </source>
</evidence>
<evidence type="ECO:0000256" key="5">
    <source>
        <dbReference type="ARBA" id="ARBA00022692"/>
    </source>
</evidence>
<feature type="chain" id="PRO_5003410982" description="ER membrane protein complex subunit 1" evidence="12">
    <location>
        <begin position="25"/>
        <end position="756"/>
    </location>
</feature>
<proteinExistence type="inferred from homology"/>
<keyword evidence="5 11" id="KW-0812">Transmembrane</keyword>
<feature type="transmembrane region" description="Helical" evidence="11">
    <location>
        <begin position="725"/>
        <end position="743"/>
    </location>
</feature>
<dbReference type="InterPro" id="IPR011678">
    <property type="entry name" value="EMC1_C"/>
</dbReference>
<keyword evidence="10" id="KW-0325">Glycoprotein</keyword>
<evidence type="ECO:0000256" key="7">
    <source>
        <dbReference type="ARBA" id="ARBA00022824"/>
    </source>
</evidence>
<dbReference type="PANTHER" id="PTHR21573">
    <property type="entry name" value="ER MEMBRANE PROTEIN COMPLEX SUBUNIT 1"/>
    <property type="match status" value="1"/>
</dbReference>
<evidence type="ECO:0000256" key="1">
    <source>
        <dbReference type="ARBA" id="ARBA00004115"/>
    </source>
</evidence>
<dbReference type="RefSeq" id="XP_003667432.1">
    <property type="nucleotide sequence ID" value="XM_003667384.1"/>
</dbReference>